<evidence type="ECO:0000256" key="12">
    <source>
        <dbReference type="ARBA" id="ARBA00034617"/>
    </source>
</evidence>
<dbReference type="RefSeq" id="WP_088817576.1">
    <property type="nucleotide sequence ID" value="NZ_FYEZ01000001.1"/>
</dbReference>
<evidence type="ECO:0000256" key="11">
    <source>
        <dbReference type="ARBA" id="ARBA00023235"/>
    </source>
</evidence>
<dbReference type="GO" id="GO:0003677">
    <property type="term" value="F:DNA binding"/>
    <property type="evidence" value="ECO:0007669"/>
    <property type="project" value="UniProtKB-KW"/>
</dbReference>
<evidence type="ECO:0000256" key="14">
    <source>
        <dbReference type="ARBA" id="ARBA00048988"/>
    </source>
</evidence>
<comment type="similarity">
    <text evidence="1">Belongs to the helicase family. UvrD subfamily.</text>
</comment>
<evidence type="ECO:0000256" key="9">
    <source>
        <dbReference type="ARBA" id="ARBA00023125"/>
    </source>
</evidence>
<evidence type="ECO:0000256" key="1">
    <source>
        <dbReference type="ARBA" id="ARBA00009922"/>
    </source>
</evidence>
<evidence type="ECO:0000256" key="3">
    <source>
        <dbReference type="ARBA" id="ARBA00022741"/>
    </source>
</evidence>
<feature type="domain" description="UvrD-like helicase C-terminal" evidence="17">
    <location>
        <begin position="284"/>
        <end position="607"/>
    </location>
</feature>
<dbReference type="PROSITE" id="PS51217">
    <property type="entry name" value="UVRD_HELICASE_CTER"/>
    <property type="match status" value="1"/>
</dbReference>
<dbReference type="InterPro" id="IPR014016">
    <property type="entry name" value="UvrD-like_ATP-bd"/>
</dbReference>
<gene>
    <name evidence="18" type="ORF">SAMN05445756_0595</name>
</gene>
<name>A0A212T7Y8_9MICO</name>
<dbReference type="PANTHER" id="PTHR11070:SF59">
    <property type="entry name" value="DNA 3'-5' HELICASE"/>
    <property type="match status" value="1"/>
</dbReference>
<dbReference type="PROSITE" id="PS51198">
    <property type="entry name" value="UVRD_HELICASE_ATP_BIND"/>
    <property type="match status" value="1"/>
</dbReference>
<keyword evidence="3 15" id="KW-0547">Nucleotide-binding</keyword>
<dbReference type="OrthoDB" id="5240387at2"/>
<keyword evidence="7" id="KW-0269">Exonuclease</keyword>
<dbReference type="InterPro" id="IPR011604">
    <property type="entry name" value="PDDEXK-like_dom_sf"/>
</dbReference>
<dbReference type="SUPFAM" id="SSF52540">
    <property type="entry name" value="P-loop containing nucleoside triphosphate hydrolases"/>
    <property type="match status" value="1"/>
</dbReference>
<dbReference type="GO" id="GO:0005524">
    <property type="term" value="F:ATP binding"/>
    <property type="evidence" value="ECO:0007669"/>
    <property type="project" value="UniProtKB-UniRule"/>
</dbReference>
<dbReference type="InterPro" id="IPR027417">
    <property type="entry name" value="P-loop_NTPase"/>
</dbReference>
<keyword evidence="19" id="KW-1185">Reference proteome</keyword>
<keyword evidence="9" id="KW-0238">DNA-binding</keyword>
<evidence type="ECO:0000259" key="16">
    <source>
        <dbReference type="PROSITE" id="PS51198"/>
    </source>
</evidence>
<dbReference type="InterPro" id="IPR014017">
    <property type="entry name" value="DNA_helicase_UvrD-like_C"/>
</dbReference>
<dbReference type="Gene3D" id="3.90.320.10">
    <property type="match status" value="1"/>
</dbReference>
<evidence type="ECO:0000256" key="10">
    <source>
        <dbReference type="ARBA" id="ARBA00023204"/>
    </source>
</evidence>
<evidence type="ECO:0000256" key="2">
    <source>
        <dbReference type="ARBA" id="ARBA00022722"/>
    </source>
</evidence>
<keyword evidence="4" id="KW-0227">DNA damage</keyword>
<dbReference type="Gene3D" id="1.10.486.10">
    <property type="entry name" value="PCRA, domain 4"/>
    <property type="match status" value="1"/>
</dbReference>
<dbReference type="GO" id="GO:0005829">
    <property type="term" value="C:cytosol"/>
    <property type="evidence" value="ECO:0007669"/>
    <property type="project" value="TreeGrafter"/>
</dbReference>
<keyword evidence="8 15" id="KW-0067">ATP-binding</keyword>
<organism evidence="18 19">
    <name type="scientific">Kytococcus aerolatus</name>
    <dbReference type="NCBI Taxonomy" id="592308"/>
    <lineage>
        <taxon>Bacteria</taxon>
        <taxon>Bacillati</taxon>
        <taxon>Actinomycetota</taxon>
        <taxon>Actinomycetes</taxon>
        <taxon>Micrococcales</taxon>
        <taxon>Kytococcaceae</taxon>
        <taxon>Kytococcus</taxon>
    </lineage>
</organism>
<evidence type="ECO:0000313" key="18">
    <source>
        <dbReference type="EMBL" id="SNC61980.1"/>
    </source>
</evidence>
<keyword evidence="5 15" id="KW-0378">Hydrolase</keyword>
<dbReference type="EMBL" id="FYEZ01000001">
    <property type="protein sequence ID" value="SNC61980.1"/>
    <property type="molecule type" value="Genomic_DNA"/>
</dbReference>
<dbReference type="Proteomes" id="UP000198122">
    <property type="component" value="Unassembled WGS sequence"/>
</dbReference>
<keyword evidence="10" id="KW-0234">DNA repair</keyword>
<evidence type="ECO:0000256" key="6">
    <source>
        <dbReference type="ARBA" id="ARBA00022806"/>
    </source>
</evidence>
<evidence type="ECO:0000256" key="7">
    <source>
        <dbReference type="ARBA" id="ARBA00022839"/>
    </source>
</evidence>
<evidence type="ECO:0000256" key="15">
    <source>
        <dbReference type="PROSITE-ProRule" id="PRU00560"/>
    </source>
</evidence>
<evidence type="ECO:0000313" key="19">
    <source>
        <dbReference type="Proteomes" id="UP000198122"/>
    </source>
</evidence>
<protein>
    <recommendedName>
        <fullName evidence="13">DNA 3'-5' helicase</fullName>
        <ecNumber evidence="13">5.6.2.4</ecNumber>
    </recommendedName>
</protein>
<dbReference type="GO" id="GO:0000725">
    <property type="term" value="P:recombinational repair"/>
    <property type="evidence" value="ECO:0007669"/>
    <property type="project" value="TreeGrafter"/>
</dbReference>
<dbReference type="InterPro" id="IPR038726">
    <property type="entry name" value="PDDEXK_AddAB-type"/>
</dbReference>
<dbReference type="PANTHER" id="PTHR11070">
    <property type="entry name" value="UVRD / RECB / PCRA DNA HELICASE FAMILY MEMBER"/>
    <property type="match status" value="1"/>
</dbReference>
<dbReference type="EC" id="5.6.2.4" evidence="13"/>
<dbReference type="InterPro" id="IPR013986">
    <property type="entry name" value="DExx_box_DNA_helicase_dom_sf"/>
</dbReference>
<dbReference type="Pfam" id="PF12705">
    <property type="entry name" value="PDDEXK_1"/>
    <property type="match status" value="1"/>
</dbReference>
<dbReference type="GO" id="GO:0043138">
    <property type="term" value="F:3'-5' DNA helicase activity"/>
    <property type="evidence" value="ECO:0007669"/>
    <property type="project" value="UniProtKB-EC"/>
</dbReference>
<feature type="domain" description="UvrD-like helicase ATP-binding" evidence="16">
    <location>
        <begin position="1"/>
        <end position="287"/>
    </location>
</feature>
<evidence type="ECO:0000256" key="5">
    <source>
        <dbReference type="ARBA" id="ARBA00022801"/>
    </source>
</evidence>
<dbReference type="Gene3D" id="1.10.10.160">
    <property type="match status" value="1"/>
</dbReference>
<evidence type="ECO:0000256" key="8">
    <source>
        <dbReference type="ARBA" id="ARBA00022840"/>
    </source>
</evidence>
<proteinExistence type="inferred from homology"/>
<evidence type="ECO:0000256" key="4">
    <source>
        <dbReference type="ARBA" id="ARBA00022763"/>
    </source>
</evidence>
<sequence length="1055" mass="110824">MTASVELVLGAPGTGTSQRAVQEVIQHVTGGGRLEEVLVLAPTRAAATDLRERLEAELGVAATGMPVHSHQAFGFAVLAQRARREGLPAPTLLSGADQDAVLAELLQSSTGAGHPWPEEVVPALGTQGFRDELRDLFARAVEHGVTASELAALDDHQGEHGTPGLWRAAASLMTEFERVTALAAPAAVDAAWVVAAAADLLLVEDDLATQVLGPLRLVVVDDAQELTVGTHRLLTAALAGVSGRAVLLGDPDAATQGFRGARPELFVDWARSQGASVEVLEQGHRLGPGLAAVAERITGRVGAATVAHRTPAPAARRGGAEALVLPSPHVEAVRIATELRREHVLGEVPWGRMAVVVRGRAQSGRVRRALERAGVPVQVTGGGQPLTGHPVVSVLIDLLEAAVHAARTGDLSVDEERALAWLGSPLGGLDAAGVRRLRRLLLAGVGEQEGAAPVTSGELLVAALTEPPEVWEGRGAELGPLRRLATALTRGVEAARRTGGRSGDGRAGGPGVTAEEVLWAVWDGLGVADRWQRTALEGGVAGRRADSDLDAVMSLFALAEQFTERRPGAGPEVFVETVSSSGVARDSLVLGARRDAVQMLTPQTAAGGQWEVVLVAGVQAGAWPDLRLRGSLLGAGRLVDLVEGRHGELSDQIAAVRHDETRQFLVACTRATRRLVVTAVRDAEEQPSPFLDLVDPLPPGVETRPVSAWVPPLDLPTQVARARRELLLAAGAPGPRARPTGTEGPTDGARQERGIEQVDASRRAAWAGELVTLARAGVGAADPDRWWLGRRPSSAAPPWPEGTLAVARPSALGTWQDCALKGFLTAHGGQSPAGPQQELGILVHDVLADHPEAPVRELEAAVDAQWEEFGSPEVWWSRRDRERLSEWLRRYDTYRHECGRELVATEVPLDVTVGGVRLVGRVDRVERHPDSGALHVADLKSGQVGSPKELPENPQLGAYQVAVEAGGLQVVAPDAGTAAVSGGASLVQLAEGQTIRTIDRRQAALAAGEVDHAARLQETGREMLAATHLATVGDACRHCPVRTSCPAQPEGGQVA</sequence>
<evidence type="ECO:0000256" key="13">
    <source>
        <dbReference type="ARBA" id="ARBA00034808"/>
    </source>
</evidence>
<comment type="catalytic activity">
    <reaction evidence="12">
        <text>Couples ATP hydrolysis with the unwinding of duplex DNA by translocating in the 3'-5' direction.</text>
        <dbReference type="EC" id="5.6.2.4"/>
    </reaction>
</comment>
<dbReference type="Pfam" id="PF00580">
    <property type="entry name" value="UvrD-helicase"/>
    <property type="match status" value="1"/>
</dbReference>
<feature type="binding site" evidence="15">
    <location>
        <begin position="10"/>
        <end position="17"/>
    </location>
    <ligand>
        <name>ATP</name>
        <dbReference type="ChEBI" id="CHEBI:30616"/>
    </ligand>
</feature>
<dbReference type="Gene3D" id="3.40.50.300">
    <property type="entry name" value="P-loop containing nucleotide triphosphate hydrolases"/>
    <property type="match status" value="3"/>
</dbReference>
<evidence type="ECO:0000259" key="17">
    <source>
        <dbReference type="PROSITE" id="PS51217"/>
    </source>
</evidence>
<comment type="catalytic activity">
    <reaction evidence="14">
        <text>ATP + H2O = ADP + phosphate + H(+)</text>
        <dbReference type="Rhea" id="RHEA:13065"/>
        <dbReference type="ChEBI" id="CHEBI:15377"/>
        <dbReference type="ChEBI" id="CHEBI:15378"/>
        <dbReference type="ChEBI" id="CHEBI:30616"/>
        <dbReference type="ChEBI" id="CHEBI:43474"/>
        <dbReference type="ChEBI" id="CHEBI:456216"/>
        <dbReference type="EC" id="5.6.2.4"/>
    </reaction>
</comment>
<reference evidence="18 19" key="1">
    <citation type="submission" date="2017-06" db="EMBL/GenBank/DDBJ databases">
        <authorList>
            <person name="Kim H.J."/>
            <person name="Triplett B.A."/>
        </authorList>
    </citation>
    <scope>NUCLEOTIDE SEQUENCE [LARGE SCALE GENOMIC DNA]</scope>
    <source>
        <strain evidence="18 19">DSM 22179</strain>
    </source>
</reference>
<dbReference type="InterPro" id="IPR000212">
    <property type="entry name" value="DNA_helicase_UvrD/REP"/>
</dbReference>
<keyword evidence="6 15" id="KW-0347">Helicase</keyword>
<dbReference type="GO" id="GO:0033202">
    <property type="term" value="C:DNA helicase complex"/>
    <property type="evidence" value="ECO:0007669"/>
    <property type="project" value="TreeGrafter"/>
</dbReference>
<keyword evidence="2" id="KW-0540">Nuclease</keyword>
<keyword evidence="11" id="KW-0413">Isomerase</keyword>
<dbReference type="AlphaFoldDB" id="A0A212T7Y8"/>
<accession>A0A212T7Y8</accession>
<dbReference type="GO" id="GO:0004527">
    <property type="term" value="F:exonuclease activity"/>
    <property type="evidence" value="ECO:0007669"/>
    <property type="project" value="UniProtKB-KW"/>
</dbReference>